<keyword evidence="3" id="KW-1185">Reference proteome</keyword>
<dbReference type="AlphaFoldDB" id="A0A1L9UCK4"/>
<sequence>MHTYLFRFCIRFSFSCLYYSKTPHPSYLSSLITHTHTLPSYLFPSNFLCHHSITCIYHTDLIRLSHNHPNQLSHLSFSSALPSSLPTIFYRPVFHRICIISLKSRHESCALLSSSFLRALLEVPVLLLSSSWALEVVSTIAFLFFVLAFYHNSGKNIGT</sequence>
<evidence type="ECO:0000313" key="2">
    <source>
        <dbReference type="EMBL" id="OJJ69378.1"/>
    </source>
</evidence>
<dbReference type="EMBL" id="KV878688">
    <property type="protein sequence ID" value="OJJ69378.1"/>
    <property type="molecule type" value="Genomic_DNA"/>
</dbReference>
<keyword evidence="1" id="KW-0812">Transmembrane</keyword>
<keyword evidence="1" id="KW-1133">Transmembrane helix</keyword>
<name>A0A1L9UCK4_ASPBC</name>
<dbReference type="GeneID" id="93574889"/>
<organism evidence="2 3">
    <name type="scientific">Aspergillus brasiliensis (strain CBS 101740 / IMI 381727 / IBT 21946)</name>
    <dbReference type="NCBI Taxonomy" id="767769"/>
    <lineage>
        <taxon>Eukaryota</taxon>
        <taxon>Fungi</taxon>
        <taxon>Dikarya</taxon>
        <taxon>Ascomycota</taxon>
        <taxon>Pezizomycotina</taxon>
        <taxon>Eurotiomycetes</taxon>
        <taxon>Eurotiomycetidae</taxon>
        <taxon>Eurotiales</taxon>
        <taxon>Aspergillaceae</taxon>
        <taxon>Aspergillus</taxon>
        <taxon>Aspergillus subgen. Circumdati</taxon>
    </lineage>
</organism>
<evidence type="ECO:0000313" key="3">
    <source>
        <dbReference type="Proteomes" id="UP000184499"/>
    </source>
</evidence>
<proteinExistence type="predicted"/>
<dbReference type="VEuPathDB" id="FungiDB:ASPBRDRAFT_275897"/>
<dbReference type="Proteomes" id="UP000184499">
    <property type="component" value="Unassembled WGS sequence"/>
</dbReference>
<accession>A0A1L9UCK4</accession>
<feature type="transmembrane region" description="Helical" evidence="1">
    <location>
        <begin position="125"/>
        <end position="150"/>
    </location>
</feature>
<reference evidence="3" key="1">
    <citation type="journal article" date="2017" name="Genome Biol.">
        <title>Comparative genomics reveals high biological diversity and specific adaptations in the industrially and medically important fungal genus Aspergillus.</title>
        <authorList>
            <person name="de Vries R.P."/>
            <person name="Riley R."/>
            <person name="Wiebenga A."/>
            <person name="Aguilar-Osorio G."/>
            <person name="Amillis S."/>
            <person name="Uchima C.A."/>
            <person name="Anderluh G."/>
            <person name="Asadollahi M."/>
            <person name="Askin M."/>
            <person name="Barry K."/>
            <person name="Battaglia E."/>
            <person name="Bayram O."/>
            <person name="Benocci T."/>
            <person name="Braus-Stromeyer S.A."/>
            <person name="Caldana C."/>
            <person name="Canovas D."/>
            <person name="Cerqueira G.C."/>
            <person name="Chen F."/>
            <person name="Chen W."/>
            <person name="Choi C."/>
            <person name="Clum A."/>
            <person name="Dos Santos R.A."/>
            <person name="Damasio A.R."/>
            <person name="Diallinas G."/>
            <person name="Emri T."/>
            <person name="Fekete E."/>
            <person name="Flipphi M."/>
            <person name="Freyberg S."/>
            <person name="Gallo A."/>
            <person name="Gournas C."/>
            <person name="Habgood R."/>
            <person name="Hainaut M."/>
            <person name="Harispe M.L."/>
            <person name="Henrissat B."/>
            <person name="Hilden K.S."/>
            <person name="Hope R."/>
            <person name="Hossain A."/>
            <person name="Karabika E."/>
            <person name="Karaffa L."/>
            <person name="Karanyi Z."/>
            <person name="Krasevec N."/>
            <person name="Kuo A."/>
            <person name="Kusch H."/>
            <person name="LaButti K."/>
            <person name="Lagendijk E.L."/>
            <person name="Lapidus A."/>
            <person name="Levasseur A."/>
            <person name="Lindquist E."/>
            <person name="Lipzen A."/>
            <person name="Logrieco A.F."/>
            <person name="MacCabe A."/>
            <person name="Maekelae M.R."/>
            <person name="Malavazi I."/>
            <person name="Melin P."/>
            <person name="Meyer V."/>
            <person name="Mielnichuk N."/>
            <person name="Miskei M."/>
            <person name="Molnar A.P."/>
            <person name="Mule G."/>
            <person name="Ngan C.Y."/>
            <person name="Orejas M."/>
            <person name="Orosz E."/>
            <person name="Ouedraogo J.P."/>
            <person name="Overkamp K.M."/>
            <person name="Park H.-S."/>
            <person name="Perrone G."/>
            <person name="Piumi F."/>
            <person name="Punt P.J."/>
            <person name="Ram A.F."/>
            <person name="Ramon A."/>
            <person name="Rauscher S."/>
            <person name="Record E."/>
            <person name="Riano-Pachon D.M."/>
            <person name="Robert V."/>
            <person name="Roehrig J."/>
            <person name="Ruller R."/>
            <person name="Salamov A."/>
            <person name="Salih N.S."/>
            <person name="Samson R.A."/>
            <person name="Sandor E."/>
            <person name="Sanguinetti M."/>
            <person name="Schuetze T."/>
            <person name="Sepcic K."/>
            <person name="Shelest E."/>
            <person name="Sherlock G."/>
            <person name="Sophianopoulou V."/>
            <person name="Squina F.M."/>
            <person name="Sun H."/>
            <person name="Susca A."/>
            <person name="Todd R.B."/>
            <person name="Tsang A."/>
            <person name="Unkles S.E."/>
            <person name="van de Wiele N."/>
            <person name="van Rossen-Uffink D."/>
            <person name="Oliveira J.V."/>
            <person name="Vesth T.C."/>
            <person name="Visser J."/>
            <person name="Yu J.-H."/>
            <person name="Zhou M."/>
            <person name="Andersen M.R."/>
            <person name="Archer D.B."/>
            <person name="Baker S.E."/>
            <person name="Benoit I."/>
            <person name="Brakhage A.A."/>
            <person name="Braus G.H."/>
            <person name="Fischer R."/>
            <person name="Frisvad J.C."/>
            <person name="Goldman G.H."/>
            <person name="Houbraken J."/>
            <person name="Oakley B."/>
            <person name="Pocsi I."/>
            <person name="Scazzocchio C."/>
            <person name="Seiboth B."/>
            <person name="vanKuyk P.A."/>
            <person name="Wortman J."/>
            <person name="Dyer P.S."/>
            <person name="Grigoriev I.V."/>
        </authorList>
    </citation>
    <scope>NUCLEOTIDE SEQUENCE [LARGE SCALE GENOMIC DNA]</scope>
    <source>
        <strain evidence="3">CBS 101740 / IMI 381727 / IBT 21946</strain>
    </source>
</reference>
<dbReference type="RefSeq" id="XP_067476627.1">
    <property type="nucleotide sequence ID" value="XM_067622401.1"/>
</dbReference>
<evidence type="ECO:0000256" key="1">
    <source>
        <dbReference type="SAM" id="Phobius"/>
    </source>
</evidence>
<keyword evidence="1" id="KW-0472">Membrane</keyword>
<gene>
    <name evidence="2" type="ORF">ASPBRDRAFT_275897</name>
</gene>
<protein>
    <submittedName>
        <fullName evidence="2">Uncharacterized protein</fullName>
    </submittedName>
</protein>